<sequence length="81" mass="8750">MESAPVFSESSKEEEEEELYLGSIKVRWALSLLANVAKGNDGLGVAGKGVLTAFRVLVVVVRELATKDGTTPATCTMYRRC</sequence>
<dbReference type="AlphaFoldDB" id="A0A168RMT8"/>
<reference evidence="1" key="1">
    <citation type="submission" date="2016-04" db="EMBL/GenBank/DDBJ databases">
        <authorList>
            <person name="Evans L.H."/>
            <person name="Alamgir A."/>
            <person name="Owens N."/>
            <person name="Weber N.D."/>
            <person name="Virtaneva K."/>
            <person name="Barbian K."/>
            <person name="Babar A."/>
            <person name="Rosenke K."/>
        </authorList>
    </citation>
    <scope>NUCLEOTIDE SEQUENCE [LARGE SCALE GENOMIC DNA]</scope>
    <source>
        <strain evidence="1">CBS 101.48</strain>
    </source>
</reference>
<gene>
    <name evidence="1" type="primary">ABSGL_12789.1 scaffold 13517</name>
</gene>
<name>A0A168RMT8_ABSGL</name>
<proteinExistence type="predicted"/>
<evidence type="ECO:0000313" key="1">
    <source>
        <dbReference type="EMBL" id="SAM07150.1"/>
    </source>
</evidence>
<protein>
    <submittedName>
        <fullName evidence="1">Uncharacterized protein</fullName>
    </submittedName>
</protein>
<keyword evidence="2" id="KW-1185">Reference proteome</keyword>
<organism evidence="1">
    <name type="scientific">Absidia glauca</name>
    <name type="common">Pin mould</name>
    <dbReference type="NCBI Taxonomy" id="4829"/>
    <lineage>
        <taxon>Eukaryota</taxon>
        <taxon>Fungi</taxon>
        <taxon>Fungi incertae sedis</taxon>
        <taxon>Mucoromycota</taxon>
        <taxon>Mucoromycotina</taxon>
        <taxon>Mucoromycetes</taxon>
        <taxon>Mucorales</taxon>
        <taxon>Cunninghamellaceae</taxon>
        <taxon>Absidia</taxon>
    </lineage>
</organism>
<evidence type="ECO:0000313" key="2">
    <source>
        <dbReference type="Proteomes" id="UP000078561"/>
    </source>
</evidence>
<dbReference type="InParanoid" id="A0A168RMT8"/>
<dbReference type="Proteomes" id="UP000078561">
    <property type="component" value="Unassembled WGS sequence"/>
</dbReference>
<accession>A0A168RMT8</accession>
<dbReference type="EMBL" id="LT554730">
    <property type="protein sequence ID" value="SAM07150.1"/>
    <property type="molecule type" value="Genomic_DNA"/>
</dbReference>